<proteinExistence type="predicted"/>
<dbReference type="InterPro" id="IPR029044">
    <property type="entry name" value="Nucleotide-diphossugar_trans"/>
</dbReference>
<reference evidence="2" key="1">
    <citation type="submission" date="2017-01" db="EMBL/GenBank/DDBJ databases">
        <authorList>
            <person name="Varghese N."/>
            <person name="Submissions S."/>
        </authorList>
    </citation>
    <scope>NUCLEOTIDE SEQUENCE [LARGE SCALE GENOMIC DNA]</scope>
    <source>
        <strain evidence="2">DM9</strain>
    </source>
</reference>
<dbReference type="RefSeq" id="WP_076423075.1">
    <property type="nucleotide sequence ID" value="NZ_FTNM01000006.1"/>
</dbReference>
<dbReference type="GO" id="GO:0005829">
    <property type="term" value="C:cytosol"/>
    <property type="evidence" value="ECO:0007669"/>
    <property type="project" value="TreeGrafter"/>
</dbReference>
<dbReference type="GO" id="GO:0016779">
    <property type="term" value="F:nucleotidyltransferase activity"/>
    <property type="evidence" value="ECO:0007669"/>
    <property type="project" value="UniProtKB-KW"/>
</dbReference>
<dbReference type="AlphaFoldDB" id="A0A1N7AT33"/>
<accession>A0A1N7AT33</accession>
<name>A0A1N7AT33_9BACT</name>
<keyword evidence="1" id="KW-0548">Nucleotidyltransferase</keyword>
<dbReference type="Proteomes" id="UP000185924">
    <property type="component" value="Unassembled WGS sequence"/>
</dbReference>
<dbReference type="STRING" id="1077936.SAMN05421545_3558"/>
<dbReference type="PANTHER" id="PTHR42866">
    <property type="entry name" value="3-DEOXY-MANNO-OCTULOSONATE CYTIDYLYLTRANSFERASE"/>
    <property type="match status" value="1"/>
</dbReference>
<keyword evidence="1" id="KW-0808">Transferase</keyword>
<organism evidence="1 2">
    <name type="scientific">Pontibacter lucknowensis</name>
    <dbReference type="NCBI Taxonomy" id="1077936"/>
    <lineage>
        <taxon>Bacteria</taxon>
        <taxon>Pseudomonadati</taxon>
        <taxon>Bacteroidota</taxon>
        <taxon>Cytophagia</taxon>
        <taxon>Cytophagales</taxon>
        <taxon>Hymenobacteraceae</taxon>
        <taxon>Pontibacter</taxon>
    </lineage>
</organism>
<protein>
    <submittedName>
        <fullName evidence="1">Spore coat polysaccharide biosynthesis protein SpsF, cytidylyltransferase family</fullName>
    </submittedName>
</protein>
<gene>
    <name evidence="1" type="ORF">SAMN05421545_3558</name>
</gene>
<dbReference type="Pfam" id="PF02348">
    <property type="entry name" value="CTP_transf_3"/>
    <property type="match status" value="1"/>
</dbReference>
<dbReference type="PANTHER" id="PTHR42866:SF1">
    <property type="entry name" value="SPORE COAT POLYSACCHARIDE BIOSYNTHESIS PROTEIN SPSF"/>
    <property type="match status" value="1"/>
</dbReference>
<sequence length="251" mass="28483">MIGISIIARLESSRLTQKHLIKAAGKPFLEWLILRLKDTFAHEIDHLELEVCITTSDTALNRTFSQFESINGVSVFYGNDVNIPLRLKECATARNWDAVISVDGDDILCSPEACKKVYEALRDGKSYVKTEGLPLGMNASGFSTSYLKEVVADNHDVLETGWGRIFSAAPYIIPFQPLTAEPLRFTLDYPEDANFFESVLNSYTPDKIITATDQDIVETVIEQQFYSLNEQLNDIYWTNFHNQIEKEQDEQ</sequence>
<evidence type="ECO:0000313" key="2">
    <source>
        <dbReference type="Proteomes" id="UP000185924"/>
    </source>
</evidence>
<dbReference type="SUPFAM" id="SSF53448">
    <property type="entry name" value="Nucleotide-diphospho-sugar transferases"/>
    <property type="match status" value="1"/>
</dbReference>
<dbReference type="EMBL" id="FTNM01000006">
    <property type="protein sequence ID" value="SIR42280.1"/>
    <property type="molecule type" value="Genomic_DNA"/>
</dbReference>
<dbReference type="OrthoDB" id="9815559at2"/>
<dbReference type="InterPro" id="IPR003329">
    <property type="entry name" value="Cytidylyl_trans"/>
</dbReference>
<dbReference type="Gene3D" id="3.90.550.10">
    <property type="entry name" value="Spore Coat Polysaccharide Biosynthesis Protein SpsA, Chain A"/>
    <property type="match status" value="1"/>
</dbReference>
<keyword evidence="2" id="KW-1185">Reference proteome</keyword>
<evidence type="ECO:0000313" key="1">
    <source>
        <dbReference type="EMBL" id="SIR42280.1"/>
    </source>
</evidence>